<evidence type="ECO:0008006" key="4">
    <source>
        <dbReference type="Google" id="ProtNLM"/>
    </source>
</evidence>
<accession>A0ABQ0IXF2</accession>
<dbReference type="Proteomes" id="UP000018209">
    <property type="component" value="Unassembled WGS sequence"/>
</dbReference>
<comment type="caution">
    <text evidence="2">The sequence shown here is derived from an EMBL/GenBank/DDBJ whole genome shotgun (WGS) entry which is preliminary data.</text>
</comment>
<dbReference type="EMBL" id="BASM01000025">
    <property type="protein sequence ID" value="GAD26878.1"/>
    <property type="molecule type" value="Genomic_DNA"/>
</dbReference>
<organism evidence="2 3">
    <name type="scientific">Gluconobacter thailandicus NBRC 3257</name>
    <dbReference type="NCBI Taxonomy" id="1381097"/>
    <lineage>
        <taxon>Bacteria</taxon>
        <taxon>Pseudomonadati</taxon>
        <taxon>Pseudomonadota</taxon>
        <taxon>Alphaproteobacteria</taxon>
        <taxon>Acetobacterales</taxon>
        <taxon>Acetobacteraceae</taxon>
        <taxon>Gluconobacter</taxon>
    </lineage>
</organism>
<evidence type="ECO:0000256" key="1">
    <source>
        <dbReference type="SAM" id="MobiDB-lite"/>
    </source>
</evidence>
<keyword evidence="3" id="KW-1185">Reference proteome</keyword>
<sequence length="47" mass="5199">MFSGLEAQFLGMASPGILTLRDTVDGVDSRPMTPFEDNVPSRRHDHP</sequence>
<gene>
    <name evidence="2" type="ORF">NBRC3257_1877</name>
</gene>
<evidence type="ECO:0000313" key="3">
    <source>
        <dbReference type="Proteomes" id="UP000018209"/>
    </source>
</evidence>
<name>A0ABQ0IXF2_GLUTH</name>
<protein>
    <recommendedName>
        <fullName evidence="4">Transposase</fullName>
    </recommendedName>
</protein>
<evidence type="ECO:0000313" key="2">
    <source>
        <dbReference type="EMBL" id="GAD26878.1"/>
    </source>
</evidence>
<reference evidence="2 3" key="1">
    <citation type="submission" date="2013-08" db="EMBL/GenBank/DDBJ databases">
        <title>Gluconobacter thailandicus NBRC 3257 whole genome sequence.</title>
        <authorList>
            <person name="Matsutani M."/>
            <person name="Yakushi T."/>
            <person name="Matsushita K."/>
        </authorList>
    </citation>
    <scope>NUCLEOTIDE SEQUENCE [LARGE SCALE GENOMIC DNA]</scope>
    <source>
        <strain evidence="2 3">NBRC 3257</strain>
    </source>
</reference>
<proteinExistence type="predicted"/>
<feature type="region of interest" description="Disordered" evidence="1">
    <location>
        <begin position="23"/>
        <end position="47"/>
    </location>
</feature>